<evidence type="ECO:0008006" key="4">
    <source>
        <dbReference type="Google" id="ProtNLM"/>
    </source>
</evidence>
<gene>
    <name evidence="2" type="ORF">C8J48_2355</name>
</gene>
<dbReference type="AlphaFoldDB" id="A0A2T4ZCV1"/>
<dbReference type="Proteomes" id="UP000241639">
    <property type="component" value="Unassembled WGS sequence"/>
</dbReference>
<protein>
    <recommendedName>
        <fullName evidence="4">DUF3298 domain-containing protein</fullName>
    </recommendedName>
</protein>
<organism evidence="2 3">
    <name type="scientific">Desmospora activa DSM 45169</name>
    <dbReference type="NCBI Taxonomy" id="1121389"/>
    <lineage>
        <taxon>Bacteria</taxon>
        <taxon>Bacillati</taxon>
        <taxon>Bacillota</taxon>
        <taxon>Bacilli</taxon>
        <taxon>Bacillales</taxon>
        <taxon>Thermoactinomycetaceae</taxon>
        <taxon>Desmospora</taxon>
    </lineage>
</organism>
<evidence type="ECO:0000313" key="3">
    <source>
        <dbReference type="Proteomes" id="UP000241639"/>
    </source>
</evidence>
<evidence type="ECO:0000313" key="2">
    <source>
        <dbReference type="EMBL" id="PTM59725.1"/>
    </source>
</evidence>
<reference evidence="2 3" key="1">
    <citation type="submission" date="2018-04" db="EMBL/GenBank/DDBJ databases">
        <title>Genomic Encyclopedia of Archaeal and Bacterial Type Strains, Phase II (KMG-II): from individual species to whole genera.</title>
        <authorList>
            <person name="Goeker M."/>
        </authorList>
    </citation>
    <scope>NUCLEOTIDE SEQUENCE [LARGE SCALE GENOMIC DNA]</scope>
    <source>
        <strain evidence="2 3">DSM 45169</strain>
    </source>
</reference>
<comment type="caution">
    <text evidence="2">The sequence shown here is derived from an EMBL/GenBank/DDBJ whole genome shotgun (WGS) entry which is preliminary data.</text>
</comment>
<proteinExistence type="predicted"/>
<dbReference type="PROSITE" id="PS51257">
    <property type="entry name" value="PROKAR_LIPOPROTEIN"/>
    <property type="match status" value="1"/>
</dbReference>
<feature type="chain" id="PRO_5038436825" description="DUF3298 domain-containing protein" evidence="1">
    <location>
        <begin position="22"/>
        <end position="398"/>
    </location>
</feature>
<accession>A0A2T4ZCV1</accession>
<keyword evidence="1" id="KW-0732">Signal</keyword>
<keyword evidence="3" id="KW-1185">Reference proteome</keyword>
<dbReference type="EMBL" id="PZZP01000001">
    <property type="protein sequence ID" value="PTM59725.1"/>
    <property type="molecule type" value="Genomic_DNA"/>
</dbReference>
<evidence type="ECO:0000256" key="1">
    <source>
        <dbReference type="SAM" id="SignalP"/>
    </source>
</evidence>
<name>A0A2T4ZCV1_9BACL</name>
<sequence>MKKVGIFLLVLTLLSGCSVLPQTNEQGSKDADQAKDGKKDNALVLKPNEQAVEYKGEPVIQACDVITLDDLKKAGQTLYLSDGLIPNGIQRTHFNGEGKGEVDTSADYAILRSIYQNECDYGIQRPERSGGVVNIKVYQPAYTNQKALNREMEKFNAIPDIEGVKAYHYQLDEQDEFKDYLLQQGTITAHIYTDIEDEKAVKSLLQSAAKRLKQLEAKPIGPSQVEYKKSPNFSASYVNSCEYIGNDDFKNLFGVDAGPLVSEGISSTVGFVREDPPGQNSYHYMTHSCSYALHEARGNKQVLSIKTIAYEDEQKAAAAFEMWKEPKAEADNVRDIPSIGTGAYYTVGEDGLWDLVFLVGRVEVHMSFVDDVQKPSTHEERFERLTPIAQAVVERMKD</sequence>
<feature type="signal peptide" evidence="1">
    <location>
        <begin position="1"/>
        <end position="21"/>
    </location>
</feature>